<feature type="domain" description="Erythromycin biosynthesis protein CIII-like C-terminal" evidence="4">
    <location>
        <begin position="282"/>
        <end position="396"/>
    </location>
</feature>
<comment type="caution">
    <text evidence="5">The sequence shown here is derived from an EMBL/GenBank/DDBJ whole genome shotgun (WGS) entry which is preliminary data.</text>
</comment>
<evidence type="ECO:0000259" key="3">
    <source>
        <dbReference type="Pfam" id="PF03033"/>
    </source>
</evidence>
<proteinExistence type="predicted"/>
<dbReference type="InterPro" id="IPR004276">
    <property type="entry name" value="GlycoTrans_28_N"/>
</dbReference>
<keyword evidence="2" id="KW-0045">Antibiotic biosynthesis</keyword>
<gene>
    <name evidence="5" type="ORF">BJ998_004619</name>
</gene>
<evidence type="ECO:0000256" key="2">
    <source>
        <dbReference type="ARBA" id="ARBA00023194"/>
    </source>
</evidence>
<name>A0A7W9NIR7_9PSEU</name>
<keyword evidence="5" id="KW-0808">Transferase</keyword>
<dbReference type="AlphaFoldDB" id="A0A7W9NIR7"/>
<protein>
    <submittedName>
        <fullName evidence="5">UDP:flavonoid glycosyltransferase YjiC (YdhE family)</fullName>
    </submittedName>
</protein>
<feature type="domain" description="Glycosyltransferase family 28 N-terminal" evidence="3">
    <location>
        <begin position="1"/>
        <end position="60"/>
    </location>
</feature>
<dbReference type="InterPro" id="IPR050426">
    <property type="entry name" value="Glycosyltransferase_28"/>
</dbReference>
<evidence type="ECO:0000256" key="1">
    <source>
        <dbReference type="ARBA" id="ARBA00004660"/>
    </source>
</evidence>
<dbReference type="InterPro" id="IPR010610">
    <property type="entry name" value="EryCIII-like_C"/>
</dbReference>
<dbReference type="Proteomes" id="UP000585638">
    <property type="component" value="Unassembled WGS sequence"/>
</dbReference>
<dbReference type="PANTHER" id="PTHR48050">
    <property type="entry name" value="STEROL 3-BETA-GLUCOSYLTRANSFERASE"/>
    <property type="match status" value="1"/>
</dbReference>
<sequence>MILTVGTHGDVAPLVGLGTRLLAAGHQVVVTVPERLTRLVADAGLEHRPLDVEPAVRPGTEEARAAHRPGARGTASVIRLAVGKMGRLVPAMHAAADGANIVLCTFGTAPAAMPIAEAHGAPCLLVPFQIAEPTREFGPTFLGGRDLGPWLNRAVPELVGRLGMRAFAGLIREVRADLGLPAEVAPAYRSGAVPTLYGISPAVVPRPADWRDNVQLAGYWWSPRPSGWRPSEDLECFLADGPPPMYVGFGSVSVGKAESLSRAVLDAIHRTGMRAVVQRGWEGLDVSGDNIFTIDEVPHDWLFPRVAAAVHHAGAGTTAATLRAGIPSVPVPFVYDQGFWARRLVTLGAAPRAIPAARLSGGRLAAAITSAATESRFARAAAAIAGRIAEEDGAAPVLAAIDRLVAA</sequence>
<dbReference type="RefSeq" id="WP_184864719.1">
    <property type="nucleotide sequence ID" value="NZ_BAAAWY010000018.1"/>
</dbReference>
<evidence type="ECO:0000313" key="6">
    <source>
        <dbReference type="Proteomes" id="UP000585638"/>
    </source>
</evidence>
<organism evidence="5 6">
    <name type="scientific">Kutzneria kofuensis</name>
    <dbReference type="NCBI Taxonomy" id="103725"/>
    <lineage>
        <taxon>Bacteria</taxon>
        <taxon>Bacillati</taxon>
        <taxon>Actinomycetota</taxon>
        <taxon>Actinomycetes</taxon>
        <taxon>Pseudonocardiales</taxon>
        <taxon>Pseudonocardiaceae</taxon>
        <taxon>Kutzneria</taxon>
    </lineage>
</organism>
<dbReference type="Pfam" id="PF06722">
    <property type="entry name" value="EryCIII-like_C"/>
    <property type="match status" value="1"/>
</dbReference>
<dbReference type="GO" id="GO:0008194">
    <property type="term" value="F:UDP-glycosyltransferase activity"/>
    <property type="evidence" value="ECO:0007669"/>
    <property type="project" value="InterPro"/>
</dbReference>
<dbReference type="SUPFAM" id="SSF53756">
    <property type="entry name" value="UDP-Glycosyltransferase/glycogen phosphorylase"/>
    <property type="match status" value="1"/>
</dbReference>
<dbReference type="EMBL" id="JACHIR010000001">
    <property type="protein sequence ID" value="MBB5893423.1"/>
    <property type="molecule type" value="Genomic_DNA"/>
</dbReference>
<evidence type="ECO:0000259" key="4">
    <source>
        <dbReference type="Pfam" id="PF06722"/>
    </source>
</evidence>
<dbReference type="Gene3D" id="3.40.50.2000">
    <property type="entry name" value="Glycogen Phosphorylase B"/>
    <property type="match status" value="2"/>
</dbReference>
<reference evidence="5 6" key="1">
    <citation type="submission" date="2020-08" db="EMBL/GenBank/DDBJ databases">
        <title>Sequencing the genomes of 1000 actinobacteria strains.</title>
        <authorList>
            <person name="Klenk H.-P."/>
        </authorList>
    </citation>
    <scope>NUCLEOTIDE SEQUENCE [LARGE SCALE GENOMIC DNA]</scope>
    <source>
        <strain evidence="5 6">DSM 43851</strain>
    </source>
</reference>
<evidence type="ECO:0000313" key="5">
    <source>
        <dbReference type="EMBL" id="MBB5893423.1"/>
    </source>
</evidence>
<dbReference type="FunFam" id="3.40.50.2000:FF:000009">
    <property type="entry name" value="Sterol 3-beta-glucosyltransferase UGT80A2"/>
    <property type="match status" value="1"/>
</dbReference>
<dbReference type="GO" id="GO:0005975">
    <property type="term" value="P:carbohydrate metabolic process"/>
    <property type="evidence" value="ECO:0007669"/>
    <property type="project" value="InterPro"/>
</dbReference>
<dbReference type="GO" id="GO:0033072">
    <property type="term" value="P:vancomycin biosynthetic process"/>
    <property type="evidence" value="ECO:0007669"/>
    <property type="project" value="UniProtKB-UniPathway"/>
</dbReference>
<dbReference type="Pfam" id="PF03033">
    <property type="entry name" value="Glyco_transf_28"/>
    <property type="match status" value="1"/>
</dbReference>
<dbReference type="InterPro" id="IPR002213">
    <property type="entry name" value="UDP_glucos_trans"/>
</dbReference>
<keyword evidence="6" id="KW-1185">Reference proteome</keyword>
<dbReference type="CDD" id="cd03784">
    <property type="entry name" value="GT1_Gtf-like"/>
    <property type="match status" value="1"/>
</dbReference>
<dbReference type="GO" id="GO:0016758">
    <property type="term" value="F:hexosyltransferase activity"/>
    <property type="evidence" value="ECO:0007669"/>
    <property type="project" value="InterPro"/>
</dbReference>
<dbReference type="PANTHER" id="PTHR48050:SF13">
    <property type="entry name" value="STEROL 3-BETA-GLUCOSYLTRANSFERASE UGT80A2"/>
    <property type="match status" value="1"/>
</dbReference>
<comment type="pathway">
    <text evidence="1">Antibiotic biosynthesis; vancomycin biosynthesis.</text>
</comment>
<dbReference type="UniPathway" id="UPA00162"/>
<accession>A0A7W9NIR7</accession>